<organism evidence="1 2">
    <name type="scientific">Rhododendron molle</name>
    <name type="common">Chinese azalea</name>
    <name type="synonym">Azalea mollis</name>
    <dbReference type="NCBI Taxonomy" id="49168"/>
    <lineage>
        <taxon>Eukaryota</taxon>
        <taxon>Viridiplantae</taxon>
        <taxon>Streptophyta</taxon>
        <taxon>Embryophyta</taxon>
        <taxon>Tracheophyta</taxon>
        <taxon>Spermatophyta</taxon>
        <taxon>Magnoliopsida</taxon>
        <taxon>eudicotyledons</taxon>
        <taxon>Gunneridae</taxon>
        <taxon>Pentapetalae</taxon>
        <taxon>asterids</taxon>
        <taxon>Ericales</taxon>
        <taxon>Ericaceae</taxon>
        <taxon>Ericoideae</taxon>
        <taxon>Rhodoreae</taxon>
        <taxon>Rhododendron</taxon>
    </lineage>
</organism>
<reference evidence="1" key="1">
    <citation type="submission" date="2022-02" db="EMBL/GenBank/DDBJ databases">
        <title>Plant Genome Project.</title>
        <authorList>
            <person name="Zhang R.-G."/>
        </authorList>
    </citation>
    <scope>NUCLEOTIDE SEQUENCE</scope>
    <source>
        <strain evidence="1">AT1</strain>
    </source>
</reference>
<dbReference type="EMBL" id="CM046391">
    <property type="protein sequence ID" value="KAI8558091.1"/>
    <property type="molecule type" value="Genomic_DNA"/>
</dbReference>
<dbReference type="Proteomes" id="UP001062846">
    <property type="component" value="Chromosome 4"/>
</dbReference>
<evidence type="ECO:0000313" key="1">
    <source>
        <dbReference type="EMBL" id="KAI8558091.1"/>
    </source>
</evidence>
<proteinExistence type="predicted"/>
<name>A0ACC0NYR2_RHOML</name>
<accession>A0ACC0NYR2</accession>
<keyword evidence="2" id="KW-1185">Reference proteome</keyword>
<protein>
    <submittedName>
        <fullName evidence="1">Uncharacterized protein</fullName>
    </submittedName>
</protein>
<evidence type="ECO:0000313" key="2">
    <source>
        <dbReference type="Proteomes" id="UP001062846"/>
    </source>
</evidence>
<gene>
    <name evidence="1" type="ORF">RHMOL_Rhmol04G0061900</name>
</gene>
<comment type="caution">
    <text evidence="1">The sequence shown here is derived from an EMBL/GenBank/DDBJ whole genome shotgun (WGS) entry which is preliminary data.</text>
</comment>
<sequence length="983" mass="104360">MQSDLGKLFIGGISWDTNEERLKEYFSDFGEVLESVIMKDRSTGRARGFGFIVFADPIVAERVIREKHNIDGRMVEAKKAVPRDDQNTMSRSSSSIQGSPGPIRTRKIFVGGLASTVTETDFKMYFEQFGTITDVVVMYDHNTQRPRGFGFITYDSEDAVDKVLLKTFHELNGKMVEVKRAVPKELSPGPSRSPLSGYNYGVSRINSILSGYTQGYSPTTGGYGLRMDGRFSPIAGGRSGYAPFGSGYGVGLNFETGLTPNLAASANFNNSLSYGRGLNPYYMGNSNRFVNPVGFDEGNGGNNSLFSSSGNRNLWGNGGLNDGTNSTSSNAYVGSGGGTIGSTFANSGVNWGPSLISGQGGGNISGRGGNLGYGGGDNSYSLGGGSYASNNATGRPASSSFAVSNGGYDGAFSDFYSGSSVYGDPTWRSTNSETEREGSGSFGYGLRNGASDVLARSPSGYVGGYSVTERQTNGGLLNSLWIDRLRIRCILIESEDIQVGFIVAWISCNLVQRKMQSDLGKLFIGGISWDTNEERLKEYFSDFGEVLESVIMKDRSTGRARGFGFIVFADPLVAERVTREKHNIDGRMVEAKKAVPRDDENTMSRSSSSIQGSPGPIRTRKIFVGGLASTVTESDFKMYFEQFGTITDVVVMYDHNTQRPRGFGFITYDSEDAVDKVLLKTFHELNGKMVEVKRAVPKELSPGASRSPLSGYNYGVSRTNSILSGYTQGYSPTTGGYGLRMDGRFSPIAGGRSGYAPFGVGLNFEPGLTPNLAASTNFNNSLSYGRGLNPYYTGNSNRFVNPIGYNEGNGGNNSLFSSGNQNLWGKGGLNEGTNSTNSNAFGGSGGATIGSTFANNGVNWGPSLISGQGGGNISGRGGNLGYGGGDNSYGLGGGSYASNNATGRPASSSFALSNGGYDGAFSDFYSGSSVYGDPTWRSTNSEREGSGSFGYGLHNGVSDVLARSSPSYVGGYSVTERQTNGGK</sequence>